<keyword evidence="2" id="KW-0560">Oxidoreductase</keyword>
<dbReference type="Pfam" id="PF00106">
    <property type="entry name" value="adh_short"/>
    <property type="match status" value="1"/>
</dbReference>
<dbReference type="InterPro" id="IPR002347">
    <property type="entry name" value="SDR_fam"/>
</dbReference>
<evidence type="ECO:0000256" key="3">
    <source>
        <dbReference type="RuleBase" id="RU000363"/>
    </source>
</evidence>
<dbReference type="SUPFAM" id="SSF51735">
    <property type="entry name" value="NAD(P)-binding Rossmann-fold domains"/>
    <property type="match status" value="1"/>
</dbReference>
<gene>
    <name evidence="5" type="ORF">AKJ17_05090</name>
</gene>
<dbReference type="CDD" id="cd05233">
    <property type="entry name" value="SDR_c"/>
    <property type="match status" value="1"/>
</dbReference>
<dbReference type="EMBL" id="LHPJ01000005">
    <property type="protein sequence ID" value="KOO04285.1"/>
    <property type="molecule type" value="Genomic_DNA"/>
</dbReference>
<dbReference type="RefSeq" id="WP_053394699.1">
    <property type="nucleotide sequence ID" value="NZ_LHPJ01000005.1"/>
</dbReference>
<dbReference type="Gene3D" id="3.40.50.720">
    <property type="entry name" value="NAD(P)-binding Rossmann-like Domain"/>
    <property type="match status" value="1"/>
</dbReference>
<evidence type="ECO:0000259" key="4">
    <source>
        <dbReference type="SMART" id="SM00822"/>
    </source>
</evidence>
<sequence>MQLKDKYVLLTGASGGIGQAIALSLAKKGAKLLLVARHADRLKALIDTLPNPSEHQYLCADLTTPEGMTLLRNKSIEYLQHNNKFSVVINNAGTNQFRFLAQRDQASIQHEIELNLTTPILVTQSALTWLERPGIILNIGSTFGSIGYPGYSTYCASKAGLHRFSEAMDRELDGAGIRVLYLAPRATNTELNSQLVTQMNQTLGNRCDKPQVVANHVVKMLTKEISAKWIGWPEKLFARINQLLPNLVTNSIRKQQETIHRFIKQAEK</sequence>
<dbReference type="InterPro" id="IPR057326">
    <property type="entry name" value="KR_dom"/>
</dbReference>
<evidence type="ECO:0000256" key="1">
    <source>
        <dbReference type="ARBA" id="ARBA00006484"/>
    </source>
</evidence>
<dbReference type="PANTHER" id="PTHR44196">
    <property type="entry name" value="DEHYDROGENASE/REDUCTASE SDR FAMILY MEMBER 7B"/>
    <property type="match status" value="1"/>
</dbReference>
<dbReference type="InterPro" id="IPR036291">
    <property type="entry name" value="NAD(P)-bd_dom_sf"/>
</dbReference>
<dbReference type="NCBIfam" id="NF006565">
    <property type="entry name" value="PRK09072.1"/>
    <property type="match status" value="1"/>
</dbReference>
<evidence type="ECO:0000313" key="6">
    <source>
        <dbReference type="Proteomes" id="UP000037515"/>
    </source>
</evidence>
<comment type="caution">
    <text evidence="5">The sequence shown here is derived from an EMBL/GenBank/DDBJ whole genome shotgun (WGS) entry which is preliminary data.</text>
</comment>
<dbReference type="GO" id="GO:0016491">
    <property type="term" value="F:oxidoreductase activity"/>
    <property type="evidence" value="ECO:0007669"/>
    <property type="project" value="UniProtKB-KW"/>
</dbReference>
<dbReference type="AlphaFoldDB" id="A0A0M0HQ84"/>
<organism evidence="5 6">
    <name type="scientific">Vibrio nereis</name>
    <dbReference type="NCBI Taxonomy" id="693"/>
    <lineage>
        <taxon>Bacteria</taxon>
        <taxon>Pseudomonadati</taxon>
        <taxon>Pseudomonadota</taxon>
        <taxon>Gammaproteobacteria</taxon>
        <taxon>Vibrionales</taxon>
        <taxon>Vibrionaceae</taxon>
        <taxon>Vibrio</taxon>
    </lineage>
</organism>
<dbReference type="GO" id="GO:0016020">
    <property type="term" value="C:membrane"/>
    <property type="evidence" value="ECO:0007669"/>
    <property type="project" value="TreeGrafter"/>
</dbReference>
<comment type="similarity">
    <text evidence="1 3">Belongs to the short-chain dehydrogenases/reductases (SDR) family.</text>
</comment>
<protein>
    <submittedName>
        <fullName evidence="5">Short-chain dehydrogenase</fullName>
    </submittedName>
</protein>
<evidence type="ECO:0000256" key="2">
    <source>
        <dbReference type="ARBA" id="ARBA00023002"/>
    </source>
</evidence>
<dbReference type="PRINTS" id="PR00080">
    <property type="entry name" value="SDRFAMILY"/>
</dbReference>
<feature type="domain" description="Ketoreductase" evidence="4">
    <location>
        <begin position="6"/>
        <end position="199"/>
    </location>
</feature>
<dbReference type="STRING" id="693.AKJ17_05090"/>
<accession>A0A0M0HQ84</accession>
<reference evidence="6" key="1">
    <citation type="submission" date="2015-08" db="EMBL/GenBank/DDBJ databases">
        <title>Vibrio galatheae sp. nov., a novel member of the Vibrionaceae family isolated from the Solomon Islands.</title>
        <authorList>
            <person name="Giubergia S."/>
            <person name="Machado H."/>
            <person name="Mateiu R.V."/>
            <person name="Gram L."/>
        </authorList>
    </citation>
    <scope>NUCLEOTIDE SEQUENCE [LARGE SCALE GENOMIC DNA]</scope>
    <source>
        <strain evidence="6">DSM 19584</strain>
    </source>
</reference>
<evidence type="ECO:0000313" key="5">
    <source>
        <dbReference type="EMBL" id="KOO04285.1"/>
    </source>
</evidence>
<dbReference type="PANTHER" id="PTHR44196:SF1">
    <property type="entry name" value="DEHYDROGENASE_REDUCTASE SDR FAMILY MEMBER 7B"/>
    <property type="match status" value="1"/>
</dbReference>
<keyword evidence="6" id="KW-1185">Reference proteome</keyword>
<name>A0A0M0HQ84_VIBNE</name>
<proteinExistence type="inferred from homology"/>
<dbReference type="Proteomes" id="UP000037515">
    <property type="component" value="Unassembled WGS sequence"/>
</dbReference>
<dbReference type="PRINTS" id="PR00081">
    <property type="entry name" value="GDHRDH"/>
</dbReference>
<dbReference type="OrthoDB" id="7301144at2"/>
<dbReference type="PATRIC" id="fig|693.5.peg.1032"/>
<dbReference type="SMART" id="SM00822">
    <property type="entry name" value="PKS_KR"/>
    <property type="match status" value="1"/>
</dbReference>